<dbReference type="AlphaFoldDB" id="A0A1I1V1I9"/>
<accession>A0A1I1V1I9</accession>
<evidence type="ECO:0000313" key="1">
    <source>
        <dbReference type="EMBL" id="SFD74953.1"/>
    </source>
</evidence>
<name>A0A1I1V1I9_9ACTN</name>
<proteinExistence type="predicted"/>
<organism evidence="1 2">
    <name type="scientific">Streptomyces aidingensis</name>
    <dbReference type="NCBI Taxonomy" id="910347"/>
    <lineage>
        <taxon>Bacteria</taxon>
        <taxon>Bacillati</taxon>
        <taxon>Actinomycetota</taxon>
        <taxon>Actinomycetes</taxon>
        <taxon>Kitasatosporales</taxon>
        <taxon>Streptomycetaceae</taxon>
        <taxon>Streptomyces</taxon>
    </lineage>
</organism>
<protein>
    <submittedName>
        <fullName evidence="1">Uncharacterized protein</fullName>
    </submittedName>
</protein>
<keyword evidence="2" id="KW-1185">Reference proteome</keyword>
<reference evidence="1 2" key="1">
    <citation type="submission" date="2016-10" db="EMBL/GenBank/DDBJ databases">
        <authorList>
            <person name="de Groot N.N."/>
        </authorList>
    </citation>
    <scope>NUCLEOTIDE SEQUENCE [LARGE SCALE GENOMIC DNA]</scope>
    <source>
        <strain evidence="1 2">CGMCC 4.5739</strain>
    </source>
</reference>
<dbReference type="Proteomes" id="UP000199207">
    <property type="component" value="Unassembled WGS sequence"/>
</dbReference>
<gene>
    <name evidence="1" type="ORF">SAMN05421773_12742</name>
</gene>
<dbReference type="EMBL" id="FOLM01000027">
    <property type="protein sequence ID" value="SFD74953.1"/>
    <property type="molecule type" value="Genomic_DNA"/>
</dbReference>
<evidence type="ECO:0000313" key="2">
    <source>
        <dbReference type="Proteomes" id="UP000199207"/>
    </source>
</evidence>
<sequence length="93" mass="9597">MVSRRGRMGGEVTATGKTGRFTVDVTPSADDQSLVITVDVHPGGGQGAPGRLEQPDEPPPLPAFVGMLTTDRPDLAERAKEIVRGTTPGSSAA</sequence>